<evidence type="ECO:0000313" key="2">
    <source>
        <dbReference type="Proteomes" id="UP001367508"/>
    </source>
</evidence>
<reference evidence="1 2" key="1">
    <citation type="submission" date="2024-01" db="EMBL/GenBank/DDBJ databases">
        <title>The genomes of 5 underutilized Papilionoideae crops provide insights into root nodulation and disease resistanc.</title>
        <authorList>
            <person name="Jiang F."/>
        </authorList>
    </citation>
    <scope>NUCLEOTIDE SEQUENCE [LARGE SCALE GENOMIC DNA]</scope>
    <source>
        <strain evidence="1">LVBAO_FW01</strain>
        <tissue evidence="1">Leaves</tissue>
    </source>
</reference>
<evidence type="ECO:0000313" key="1">
    <source>
        <dbReference type="EMBL" id="KAK7313007.1"/>
    </source>
</evidence>
<organism evidence="1 2">
    <name type="scientific">Canavalia gladiata</name>
    <name type="common">Sword bean</name>
    <name type="synonym">Dolichos gladiatus</name>
    <dbReference type="NCBI Taxonomy" id="3824"/>
    <lineage>
        <taxon>Eukaryota</taxon>
        <taxon>Viridiplantae</taxon>
        <taxon>Streptophyta</taxon>
        <taxon>Embryophyta</taxon>
        <taxon>Tracheophyta</taxon>
        <taxon>Spermatophyta</taxon>
        <taxon>Magnoliopsida</taxon>
        <taxon>eudicotyledons</taxon>
        <taxon>Gunneridae</taxon>
        <taxon>Pentapetalae</taxon>
        <taxon>rosids</taxon>
        <taxon>fabids</taxon>
        <taxon>Fabales</taxon>
        <taxon>Fabaceae</taxon>
        <taxon>Papilionoideae</taxon>
        <taxon>50 kb inversion clade</taxon>
        <taxon>NPAAA clade</taxon>
        <taxon>indigoferoid/millettioid clade</taxon>
        <taxon>Phaseoleae</taxon>
        <taxon>Canavalia</taxon>
    </lineage>
</organism>
<sequence length="87" mass="9892">MMTVWTTTRVEVARMANTTFDDLAVMKSFSAIFSMFFIQSTSICMFDSKWFQEHAGTLVGDLGYPFFSAFEVKLILHSFLGGFLQPI</sequence>
<dbReference type="Proteomes" id="UP001367508">
    <property type="component" value="Unassembled WGS sequence"/>
</dbReference>
<proteinExistence type="predicted"/>
<protein>
    <submittedName>
        <fullName evidence="1">Uncharacterized protein</fullName>
    </submittedName>
</protein>
<keyword evidence="2" id="KW-1185">Reference proteome</keyword>
<comment type="caution">
    <text evidence="1">The sequence shown here is derived from an EMBL/GenBank/DDBJ whole genome shotgun (WGS) entry which is preliminary data.</text>
</comment>
<name>A0AAN9PWN8_CANGL</name>
<accession>A0AAN9PWN8</accession>
<dbReference type="EMBL" id="JAYMYQ010000009">
    <property type="protein sequence ID" value="KAK7313007.1"/>
    <property type="molecule type" value="Genomic_DNA"/>
</dbReference>
<gene>
    <name evidence="1" type="ORF">VNO77_37325</name>
</gene>
<dbReference type="AlphaFoldDB" id="A0AAN9PWN8"/>